<protein>
    <submittedName>
        <fullName evidence="1">Uncharacterized protein</fullName>
    </submittedName>
</protein>
<comment type="caution">
    <text evidence="1">The sequence shown here is derived from an EMBL/GenBank/DDBJ whole genome shotgun (WGS) entry which is preliminary data.</text>
</comment>
<sequence length="10" mass="1190">MIDHSISFQL</sequence>
<reference evidence="1 2" key="1">
    <citation type="submission" date="2024-02" db="EMBL/GenBank/DDBJ databases">
        <title>de novo genome assembly of Solanum bulbocastanum strain 11H21.</title>
        <authorList>
            <person name="Hosaka A.J."/>
        </authorList>
    </citation>
    <scope>NUCLEOTIDE SEQUENCE [LARGE SCALE GENOMIC DNA]</scope>
    <source>
        <tissue evidence="1">Young leaves</tissue>
    </source>
</reference>
<keyword evidence="2" id="KW-1185">Reference proteome</keyword>
<name>A0AAN8SVB9_SOLBU</name>
<dbReference type="EMBL" id="JBANQN010000011">
    <property type="protein sequence ID" value="KAK6776345.1"/>
    <property type="molecule type" value="Genomic_DNA"/>
</dbReference>
<evidence type="ECO:0000313" key="2">
    <source>
        <dbReference type="Proteomes" id="UP001371456"/>
    </source>
</evidence>
<organism evidence="1 2">
    <name type="scientific">Solanum bulbocastanum</name>
    <name type="common">Wild potato</name>
    <dbReference type="NCBI Taxonomy" id="147425"/>
    <lineage>
        <taxon>Eukaryota</taxon>
        <taxon>Viridiplantae</taxon>
        <taxon>Streptophyta</taxon>
        <taxon>Embryophyta</taxon>
        <taxon>Tracheophyta</taxon>
        <taxon>Spermatophyta</taxon>
        <taxon>Magnoliopsida</taxon>
        <taxon>eudicotyledons</taxon>
        <taxon>Gunneridae</taxon>
        <taxon>Pentapetalae</taxon>
        <taxon>asterids</taxon>
        <taxon>lamiids</taxon>
        <taxon>Solanales</taxon>
        <taxon>Solanaceae</taxon>
        <taxon>Solanoideae</taxon>
        <taxon>Solaneae</taxon>
        <taxon>Solanum</taxon>
    </lineage>
</organism>
<accession>A0AAN8SVB9</accession>
<evidence type="ECO:0000313" key="1">
    <source>
        <dbReference type="EMBL" id="KAK6776345.1"/>
    </source>
</evidence>
<gene>
    <name evidence="1" type="ORF">RDI58_027346</name>
</gene>
<proteinExistence type="predicted"/>
<dbReference type="Proteomes" id="UP001371456">
    <property type="component" value="Unassembled WGS sequence"/>
</dbReference>